<name>A0A5C3NBZ0_9AGAM</name>
<protein>
    <submittedName>
        <fullName evidence="1">Uncharacterized protein</fullName>
    </submittedName>
</protein>
<organism evidence="1 2">
    <name type="scientific">Heliocybe sulcata</name>
    <dbReference type="NCBI Taxonomy" id="5364"/>
    <lineage>
        <taxon>Eukaryota</taxon>
        <taxon>Fungi</taxon>
        <taxon>Dikarya</taxon>
        <taxon>Basidiomycota</taxon>
        <taxon>Agaricomycotina</taxon>
        <taxon>Agaricomycetes</taxon>
        <taxon>Gloeophyllales</taxon>
        <taxon>Gloeophyllaceae</taxon>
        <taxon>Heliocybe</taxon>
    </lineage>
</organism>
<dbReference type="EMBL" id="ML213505">
    <property type="protein sequence ID" value="TFK55339.1"/>
    <property type="molecule type" value="Genomic_DNA"/>
</dbReference>
<reference evidence="1 2" key="1">
    <citation type="journal article" date="2019" name="Nat. Ecol. Evol.">
        <title>Megaphylogeny resolves global patterns of mushroom evolution.</title>
        <authorList>
            <person name="Varga T."/>
            <person name="Krizsan K."/>
            <person name="Foldi C."/>
            <person name="Dima B."/>
            <person name="Sanchez-Garcia M."/>
            <person name="Sanchez-Ramirez S."/>
            <person name="Szollosi G.J."/>
            <person name="Szarkandi J.G."/>
            <person name="Papp V."/>
            <person name="Albert L."/>
            <person name="Andreopoulos W."/>
            <person name="Angelini C."/>
            <person name="Antonin V."/>
            <person name="Barry K.W."/>
            <person name="Bougher N.L."/>
            <person name="Buchanan P."/>
            <person name="Buyck B."/>
            <person name="Bense V."/>
            <person name="Catcheside P."/>
            <person name="Chovatia M."/>
            <person name="Cooper J."/>
            <person name="Damon W."/>
            <person name="Desjardin D."/>
            <person name="Finy P."/>
            <person name="Geml J."/>
            <person name="Haridas S."/>
            <person name="Hughes K."/>
            <person name="Justo A."/>
            <person name="Karasinski D."/>
            <person name="Kautmanova I."/>
            <person name="Kiss B."/>
            <person name="Kocsube S."/>
            <person name="Kotiranta H."/>
            <person name="LaButti K.M."/>
            <person name="Lechner B.E."/>
            <person name="Liimatainen K."/>
            <person name="Lipzen A."/>
            <person name="Lukacs Z."/>
            <person name="Mihaltcheva S."/>
            <person name="Morgado L.N."/>
            <person name="Niskanen T."/>
            <person name="Noordeloos M.E."/>
            <person name="Ohm R.A."/>
            <person name="Ortiz-Santana B."/>
            <person name="Ovrebo C."/>
            <person name="Racz N."/>
            <person name="Riley R."/>
            <person name="Savchenko A."/>
            <person name="Shiryaev A."/>
            <person name="Soop K."/>
            <person name="Spirin V."/>
            <person name="Szebenyi C."/>
            <person name="Tomsovsky M."/>
            <person name="Tulloss R.E."/>
            <person name="Uehling J."/>
            <person name="Grigoriev I.V."/>
            <person name="Vagvolgyi C."/>
            <person name="Papp T."/>
            <person name="Martin F.M."/>
            <person name="Miettinen O."/>
            <person name="Hibbett D.S."/>
            <person name="Nagy L.G."/>
        </authorList>
    </citation>
    <scope>NUCLEOTIDE SEQUENCE [LARGE SCALE GENOMIC DNA]</scope>
    <source>
        <strain evidence="1 2">OMC1185</strain>
    </source>
</reference>
<dbReference type="OrthoDB" id="2349883at2759"/>
<dbReference type="Proteomes" id="UP000305948">
    <property type="component" value="Unassembled WGS sequence"/>
</dbReference>
<gene>
    <name evidence="1" type="ORF">OE88DRAFT_1654169</name>
</gene>
<evidence type="ECO:0000313" key="1">
    <source>
        <dbReference type="EMBL" id="TFK55339.1"/>
    </source>
</evidence>
<keyword evidence="2" id="KW-1185">Reference proteome</keyword>
<dbReference type="AlphaFoldDB" id="A0A5C3NBZ0"/>
<accession>A0A5C3NBZ0</accession>
<evidence type="ECO:0000313" key="2">
    <source>
        <dbReference type="Proteomes" id="UP000305948"/>
    </source>
</evidence>
<sequence>MLLRRPLLLPQSLERAFGRSRWTSSKAAAPPYHEKVRVYPFRVSPRDATRNMSRVAAIPFIGHCIKSWFARNFPGLGIEPIKPAKFEALYLPGWLVDAEVMVDAWITVEGELKERKSMLVNLVNSYMPGHSQEPLSRISLNNPALYELSTLPWSSVPETQYGFRPRCIPFSVSPLGFPSVMRKLSSAAGYINHHMRFNPQTIRPGLLAAYPILIPIYSARYQYKIKDQLFSFVVLHEAHSRQGRIISATSMKIQGTHVDEQDVKDTSELVNPEADLDFVYYKPGPTPFAAFKHVSIAKEHDQRSHELDRWAYKMAGKHRSFEKLAQHREMQKVDMDDHRVQVFSNWQVGKNQNWLAISFLENILRCYLEVYRSFLHSVARVTKHCPGFNRYRAFARRH</sequence>
<proteinExistence type="predicted"/>